<organism evidence="2 3">
    <name type="scientific">Kroppenstedtia eburnea</name>
    <dbReference type="NCBI Taxonomy" id="714067"/>
    <lineage>
        <taxon>Bacteria</taxon>
        <taxon>Bacillati</taxon>
        <taxon>Bacillota</taxon>
        <taxon>Bacilli</taxon>
        <taxon>Bacillales</taxon>
        <taxon>Thermoactinomycetaceae</taxon>
        <taxon>Kroppenstedtia</taxon>
    </lineage>
</organism>
<protein>
    <submittedName>
        <fullName evidence="2">Uncharacterized protein</fullName>
    </submittedName>
</protein>
<reference evidence="3" key="1">
    <citation type="submission" date="2017-01" db="EMBL/GenBank/DDBJ databases">
        <authorList>
            <person name="Varghese N."/>
            <person name="Submissions S."/>
        </authorList>
    </citation>
    <scope>NUCLEOTIDE SEQUENCE [LARGE SCALE GENOMIC DNA]</scope>
    <source>
        <strain evidence="3">DSM 45196</strain>
    </source>
</reference>
<evidence type="ECO:0000256" key="1">
    <source>
        <dbReference type="SAM" id="MobiDB-lite"/>
    </source>
</evidence>
<dbReference type="EMBL" id="FTOD01000006">
    <property type="protein sequence ID" value="SIS85787.1"/>
    <property type="molecule type" value="Genomic_DNA"/>
</dbReference>
<proteinExistence type="predicted"/>
<sequence length="70" mass="7631">MKAVESYMAGKKPETSTPAKWDGKSFPGRSAFQMGKSHPAVTLMGKRLVAHGFDKHYKVGPGPTLNKLEN</sequence>
<feature type="region of interest" description="Disordered" evidence="1">
    <location>
        <begin position="1"/>
        <end position="33"/>
    </location>
</feature>
<gene>
    <name evidence="2" type="ORF">SAMN05421790_106112</name>
</gene>
<evidence type="ECO:0000313" key="3">
    <source>
        <dbReference type="Proteomes" id="UP000186795"/>
    </source>
</evidence>
<accession>A0A1N7MI88</accession>
<keyword evidence="3" id="KW-1185">Reference proteome</keyword>
<evidence type="ECO:0000313" key="2">
    <source>
        <dbReference type="EMBL" id="SIS85787.1"/>
    </source>
</evidence>
<dbReference type="RefSeq" id="WP_076525073.1">
    <property type="nucleotide sequence ID" value="NZ_CP048103.1"/>
</dbReference>
<dbReference type="OrthoDB" id="9794294at2"/>
<name>A0A1N7MI88_9BACL</name>
<dbReference type="Proteomes" id="UP000186795">
    <property type="component" value="Unassembled WGS sequence"/>
</dbReference>
<dbReference type="AlphaFoldDB" id="A0A1N7MI88"/>